<dbReference type="EMBL" id="BTRK01000002">
    <property type="protein sequence ID" value="GMR38104.1"/>
    <property type="molecule type" value="Genomic_DNA"/>
</dbReference>
<evidence type="ECO:0000313" key="8">
    <source>
        <dbReference type="Proteomes" id="UP001328107"/>
    </source>
</evidence>
<dbReference type="PROSITE" id="PS50157">
    <property type="entry name" value="ZINC_FINGER_C2H2_2"/>
    <property type="match status" value="3"/>
</dbReference>
<gene>
    <name evidence="7" type="ORF">PMAYCL1PPCAC_08299</name>
</gene>
<reference evidence="8" key="1">
    <citation type="submission" date="2022-10" db="EMBL/GenBank/DDBJ databases">
        <title>Genome assembly of Pristionchus species.</title>
        <authorList>
            <person name="Yoshida K."/>
            <person name="Sommer R.J."/>
        </authorList>
    </citation>
    <scope>NUCLEOTIDE SEQUENCE [LARGE SCALE GENOMIC DNA]</scope>
    <source>
        <strain evidence="8">RS5460</strain>
    </source>
</reference>
<feature type="domain" description="C2H2-type" evidence="6">
    <location>
        <begin position="140"/>
        <end position="167"/>
    </location>
</feature>
<dbReference type="Gene3D" id="3.30.160.60">
    <property type="entry name" value="Classic Zinc Finger"/>
    <property type="match status" value="2"/>
</dbReference>
<dbReference type="InterPro" id="IPR036236">
    <property type="entry name" value="Znf_C2H2_sf"/>
</dbReference>
<accession>A0AAN5CD07</accession>
<keyword evidence="4" id="KW-0862">Zinc</keyword>
<dbReference type="PROSITE" id="PS00028">
    <property type="entry name" value="ZINC_FINGER_C2H2_1"/>
    <property type="match status" value="3"/>
</dbReference>
<sequence>QPYLCASHFSPSDFTQDAKPMALRFEAVPFFEDSTVKYSGMENRNRHVVKTKDTAVKYSEVDNRIRNDPKTIAKDEFCAFECLTCGQKFRQKFWLRLHLSTHQGHTNQKQVYYPSKSTCHALDQSTRIRLGHTYVRVKKHMCSTCGMRLSSKQGLNYHMLIHKRDHPFPCPHCAISFRGLTYRNNHIRNVHKMQPYACPECGEHFNWHQDWRRHLTMSEGHSERNAVHESHLGLDPAEDKWIDEQ</sequence>
<dbReference type="PANTHER" id="PTHR24379">
    <property type="entry name" value="KRAB AND ZINC FINGER DOMAIN-CONTAINING"/>
    <property type="match status" value="1"/>
</dbReference>
<feature type="domain" description="C2H2-type" evidence="6">
    <location>
        <begin position="196"/>
        <end position="226"/>
    </location>
</feature>
<proteinExistence type="predicted"/>
<evidence type="ECO:0000256" key="5">
    <source>
        <dbReference type="PROSITE-ProRule" id="PRU00042"/>
    </source>
</evidence>
<dbReference type="Pfam" id="PF00096">
    <property type="entry name" value="zf-C2H2"/>
    <property type="match status" value="1"/>
</dbReference>
<evidence type="ECO:0000256" key="3">
    <source>
        <dbReference type="ARBA" id="ARBA00022771"/>
    </source>
</evidence>
<name>A0AAN5CD07_9BILA</name>
<evidence type="ECO:0000256" key="4">
    <source>
        <dbReference type="ARBA" id="ARBA00022833"/>
    </source>
</evidence>
<dbReference type="SMART" id="SM00355">
    <property type="entry name" value="ZnF_C2H2"/>
    <property type="match status" value="4"/>
</dbReference>
<feature type="non-terminal residue" evidence="7">
    <location>
        <position position="245"/>
    </location>
</feature>
<dbReference type="GO" id="GO:0008270">
    <property type="term" value="F:zinc ion binding"/>
    <property type="evidence" value="ECO:0007669"/>
    <property type="project" value="UniProtKB-KW"/>
</dbReference>
<protein>
    <recommendedName>
        <fullName evidence="6">C2H2-type domain-containing protein</fullName>
    </recommendedName>
</protein>
<dbReference type="AlphaFoldDB" id="A0AAN5CD07"/>
<comment type="caution">
    <text evidence="7">The sequence shown here is derived from an EMBL/GenBank/DDBJ whole genome shotgun (WGS) entry which is preliminary data.</text>
</comment>
<evidence type="ECO:0000256" key="2">
    <source>
        <dbReference type="ARBA" id="ARBA00022737"/>
    </source>
</evidence>
<keyword evidence="3 5" id="KW-0863">Zinc-finger</keyword>
<feature type="domain" description="C2H2-type" evidence="6">
    <location>
        <begin position="80"/>
        <end position="107"/>
    </location>
</feature>
<keyword evidence="1" id="KW-0479">Metal-binding</keyword>
<feature type="non-terminal residue" evidence="7">
    <location>
        <position position="1"/>
    </location>
</feature>
<evidence type="ECO:0000259" key="6">
    <source>
        <dbReference type="PROSITE" id="PS50157"/>
    </source>
</evidence>
<keyword evidence="2" id="KW-0677">Repeat</keyword>
<dbReference type="PANTHER" id="PTHR24379:SF121">
    <property type="entry name" value="C2H2-TYPE DOMAIN-CONTAINING PROTEIN"/>
    <property type="match status" value="1"/>
</dbReference>
<dbReference type="Proteomes" id="UP001328107">
    <property type="component" value="Unassembled WGS sequence"/>
</dbReference>
<dbReference type="InterPro" id="IPR013087">
    <property type="entry name" value="Znf_C2H2_type"/>
</dbReference>
<evidence type="ECO:0000313" key="7">
    <source>
        <dbReference type="EMBL" id="GMR38104.1"/>
    </source>
</evidence>
<organism evidence="7 8">
    <name type="scientific">Pristionchus mayeri</name>
    <dbReference type="NCBI Taxonomy" id="1317129"/>
    <lineage>
        <taxon>Eukaryota</taxon>
        <taxon>Metazoa</taxon>
        <taxon>Ecdysozoa</taxon>
        <taxon>Nematoda</taxon>
        <taxon>Chromadorea</taxon>
        <taxon>Rhabditida</taxon>
        <taxon>Rhabditina</taxon>
        <taxon>Diplogasteromorpha</taxon>
        <taxon>Diplogasteroidea</taxon>
        <taxon>Neodiplogasteridae</taxon>
        <taxon>Pristionchus</taxon>
    </lineage>
</organism>
<keyword evidence="8" id="KW-1185">Reference proteome</keyword>
<dbReference type="SUPFAM" id="SSF57667">
    <property type="entry name" value="beta-beta-alpha zinc fingers"/>
    <property type="match status" value="2"/>
</dbReference>
<evidence type="ECO:0000256" key="1">
    <source>
        <dbReference type="ARBA" id="ARBA00022723"/>
    </source>
</evidence>